<dbReference type="InterPro" id="IPR011033">
    <property type="entry name" value="PRC_barrel-like_sf"/>
</dbReference>
<accession>A0A3B0T6M0</accession>
<sequence>MAGGGGEPPPAPAERCVMAKASDMENAPERVCLGRITGVHGVRGLLTVRPYTEVAEDIAAYGPVHTASGRRLELKVKSAKKAGLIVTASGVLTREDAEALRGQEFFAARDRLPETGEDEWYRSDLVGLAAISADGEALGTVVGVENFGAGDLLEIAPPTGPTIYLPFTSEVVPRVDVAGGQVVVAPPEGSFDTDEAS</sequence>
<dbReference type="HAMAP" id="MF_00014">
    <property type="entry name" value="Ribosome_mat_RimM"/>
    <property type="match status" value="1"/>
</dbReference>
<dbReference type="InterPro" id="IPR002676">
    <property type="entry name" value="RimM_N"/>
</dbReference>
<dbReference type="InterPro" id="IPR056792">
    <property type="entry name" value="PRC_RimM"/>
</dbReference>
<evidence type="ECO:0000256" key="1">
    <source>
        <dbReference type="ARBA" id="ARBA00022490"/>
    </source>
</evidence>
<reference evidence="7" key="1">
    <citation type="submission" date="2018-06" db="EMBL/GenBank/DDBJ databases">
        <authorList>
            <person name="Zhirakovskaya E."/>
        </authorList>
    </citation>
    <scope>NUCLEOTIDE SEQUENCE</scope>
</reference>
<keyword evidence="1" id="KW-0963">Cytoplasm</keyword>
<keyword evidence="4" id="KW-0143">Chaperone</keyword>
<dbReference type="EMBL" id="UOEM01000004">
    <property type="protein sequence ID" value="VAW10072.1"/>
    <property type="molecule type" value="Genomic_DNA"/>
</dbReference>
<dbReference type="GO" id="GO:0005840">
    <property type="term" value="C:ribosome"/>
    <property type="evidence" value="ECO:0007669"/>
    <property type="project" value="InterPro"/>
</dbReference>
<dbReference type="Pfam" id="PF01782">
    <property type="entry name" value="RimM"/>
    <property type="match status" value="1"/>
</dbReference>
<dbReference type="Pfam" id="PF24986">
    <property type="entry name" value="PRC_RimM"/>
    <property type="match status" value="1"/>
</dbReference>
<dbReference type="Gene3D" id="2.30.30.240">
    <property type="entry name" value="PRC-barrel domain"/>
    <property type="match status" value="1"/>
</dbReference>
<dbReference type="PANTHER" id="PTHR33692">
    <property type="entry name" value="RIBOSOME MATURATION FACTOR RIMM"/>
    <property type="match status" value="1"/>
</dbReference>
<feature type="domain" description="RimM N-terminal" evidence="5">
    <location>
        <begin position="33"/>
        <end position="110"/>
    </location>
</feature>
<dbReference type="SUPFAM" id="SSF50447">
    <property type="entry name" value="Translation proteins"/>
    <property type="match status" value="1"/>
</dbReference>
<evidence type="ECO:0000256" key="4">
    <source>
        <dbReference type="ARBA" id="ARBA00023186"/>
    </source>
</evidence>
<organism evidence="7">
    <name type="scientific">hydrothermal vent metagenome</name>
    <dbReference type="NCBI Taxonomy" id="652676"/>
    <lineage>
        <taxon>unclassified sequences</taxon>
        <taxon>metagenomes</taxon>
        <taxon>ecological metagenomes</taxon>
    </lineage>
</organism>
<gene>
    <name evidence="7" type="ORF">MNBD_ALPHA09-1075</name>
</gene>
<dbReference type="AlphaFoldDB" id="A0A3B0T6M0"/>
<dbReference type="GO" id="GO:0043022">
    <property type="term" value="F:ribosome binding"/>
    <property type="evidence" value="ECO:0007669"/>
    <property type="project" value="InterPro"/>
</dbReference>
<evidence type="ECO:0000256" key="3">
    <source>
        <dbReference type="ARBA" id="ARBA00022552"/>
    </source>
</evidence>
<keyword evidence="3" id="KW-0698">rRNA processing</keyword>
<evidence type="ECO:0000259" key="5">
    <source>
        <dbReference type="Pfam" id="PF01782"/>
    </source>
</evidence>
<dbReference type="PANTHER" id="PTHR33692:SF1">
    <property type="entry name" value="RIBOSOME MATURATION FACTOR RIMM"/>
    <property type="match status" value="1"/>
</dbReference>
<name>A0A3B0T6M0_9ZZZZ</name>
<dbReference type="InterPro" id="IPR009000">
    <property type="entry name" value="Transl_B-barrel_sf"/>
</dbReference>
<keyword evidence="2" id="KW-0690">Ribosome biogenesis</keyword>
<feature type="domain" description="Ribosome maturation factor RimM PRC barrel" evidence="6">
    <location>
        <begin position="123"/>
        <end position="189"/>
    </location>
</feature>
<evidence type="ECO:0000259" key="6">
    <source>
        <dbReference type="Pfam" id="PF24986"/>
    </source>
</evidence>
<dbReference type="NCBIfam" id="TIGR02273">
    <property type="entry name" value="16S_RimM"/>
    <property type="match status" value="1"/>
</dbReference>
<dbReference type="GO" id="GO:0006364">
    <property type="term" value="P:rRNA processing"/>
    <property type="evidence" value="ECO:0007669"/>
    <property type="project" value="UniProtKB-KW"/>
</dbReference>
<evidence type="ECO:0000313" key="7">
    <source>
        <dbReference type="EMBL" id="VAW10072.1"/>
    </source>
</evidence>
<protein>
    <submittedName>
        <fullName evidence="7">16S rRNA processing protein RimM</fullName>
    </submittedName>
</protein>
<dbReference type="Gene3D" id="2.40.30.60">
    <property type="entry name" value="RimM"/>
    <property type="match status" value="1"/>
</dbReference>
<proteinExistence type="inferred from homology"/>
<evidence type="ECO:0000256" key="2">
    <source>
        <dbReference type="ARBA" id="ARBA00022517"/>
    </source>
</evidence>
<dbReference type="SUPFAM" id="SSF50346">
    <property type="entry name" value="PRC-barrel domain"/>
    <property type="match status" value="1"/>
</dbReference>
<dbReference type="InterPro" id="IPR036976">
    <property type="entry name" value="RimM_N_sf"/>
</dbReference>
<dbReference type="InterPro" id="IPR011961">
    <property type="entry name" value="RimM"/>
</dbReference>